<keyword evidence="4" id="KW-0378">Hydrolase</keyword>
<gene>
    <name evidence="4" type="ORF">QP433_07895</name>
</gene>
<sequence length="255" mass="28948">MVQDNQQELPFKGAKYFAGSDHQVGILLLHAYTGSTRDMNLLGRLLNRQGYSVLIPLFSGHDTQDIRNVLNYSPRIWQQEAHSALEWLLQQGFKQVFVFGLSMGGVLAGDLLSLHRYPLAGGGVFNAPLVTKEPIDISQAFMNLGEKLARIRGEQADYMEEYDHILAGHWQQMAELEQIKQEIQPRLPQVNLPFYIGQSGQDELIDPQDAYLLKAHLSQAEVDFHYFPYNTHSIPTNPKRHDFDQSVLAFLQALT</sequence>
<reference evidence="4" key="1">
    <citation type="submission" date="2023-05" db="EMBL/GenBank/DDBJ databases">
        <title>Cataloging the Phylogenetic Diversity of Human Bladder Bacteria.</title>
        <authorList>
            <person name="Du J."/>
        </authorList>
    </citation>
    <scope>NUCLEOTIDE SEQUENCE</scope>
    <source>
        <strain evidence="4">UMB1231</strain>
    </source>
</reference>
<feature type="active site" description="Nucleophile" evidence="1">
    <location>
        <position position="102"/>
    </location>
</feature>
<dbReference type="SUPFAM" id="SSF53474">
    <property type="entry name" value="alpha/beta-Hydrolases"/>
    <property type="match status" value="1"/>
</dbReference>
<dbReference type="Proteomes" id="UP001229251">
    <property type="component" value="Unassembled WGS sequence"/>
</dbReference>
<dbReference type="EMBL" id="JASOOE010000017">
    <property type="protein sequence ID" value="MDK7187901.1"/>
    <property type="molecule type" value="Genomic_DNA"/>
</dbReference>
<dbReference type="InterPro" id="IPR029058">
    <property type="entry name" value="AB_hydrolase_fold"/>
</dbReference>
<comment type="caution">
    <text evidence="4">The sequence shown here is derived from an EMBL/GenBank/DDBJ whole genome shotgun (WGS) entry which is preliminary data.</text>
</comment>
<dbReference type="InterPro" id="IPR012354">
    <property type="entry name" value="Esterase_lipase"/>
</dbReference>
<feature type="active site" description="Charge relay system" evidence="1">
    <location>
        <position position="232"/>
    </location>
</feature>
<dbReference type="Pfam" id="PF12146">
    <property type="entry name" value="Hydrolase_4"/>
    <property type="match status" value="1"/>
</dbReference>
<name>A0AAJ1Q7D5_9LACT</name>
<organism evidence="4 5">
    <name type="scientific">Facklamia hominis</name>
    <dbReference type="NCBI Taxonomy" id="178214"/>
    <lineage>
        <taxon>Bacteria</taxon>
        <taxon>Bacillati</taxon>
        <taxon>Bacillota</taxon>
        <taxon>Bacilli</taxon>
        <taxon>Lactobacillales</taxon>
        <taxon>Aerococcaceae</taxon>
        <taxon>Facklamia</taxon>
    </lineage>
</organism>
<protein>
    <submittedName>
        <fullName evidence="4">Alpha/beta fold hydrolase</fullName>
    </submittedName>
</protein>
<dbReference type="PANTHER" id="PTHR11614">
    <property type="entry name" value="PHOSPHOLIPASE-RELATED"/>
    <property type="match status" value="1"/>
</dbReference>
<dbReference type="AlphaFoldDB" id="A0AAJ1Q7D5"/>
<dbReference type="InterPro" id="IPR022742">
    <property type="entry name" value="Hydrolase_4"/>
</dbReference>
<proteinExistence type="predicted"/>
<dbReference type="GO" id="GO:0052689">
    <property type="term" value="F:carboxylic ester hydrolase activity"/>
    <property type="evidence" value="ECO:0007669"/>
    <property type="project" value="InterPro"/>
</dbReference>
<evidence type="ECO:0000256" key="1">
    <source>
        <dbReference type="PIRSR" id="PIRSR017388-1"/>
    </source>
</evidence>
<feature type="domain" description="Serine aminopeptidase S33" evidence="3">
    <location>
        <begin position="26"/>
        <end position="236"/>
    </location>
</feature>
<dbReference type="PIRSF" id="PIRSF017388">
    <property type="entry name" value="Esterase_lipase"/>
    <property type="match status" value="1"/>
</dbReference>
<dbReference type="InterPro" id="IPR051044">
    <property type="entry name" value="MAG_DAG_Lipase"/>
</dbReference>
<evidence type="ECO:0000313" key="4">
    <source>
        <dbReference type="EMBL" id="MDK7187901.1"/>
    </source>
</evidence>
<evidence type="ECO:0000256" key="2">
    <source>
        <dbReference type="PIRSR" id="PIRSR017388-3"/>
    </source>
</evidence>
<accession>A0AAJ1Q7D5</accession>
<evidence type="ECO:0000313" key="5">
    <source>
        <dbReference type="Proteomes" id="UP001229251"/>
    </source>
</evidence>
<evidence type="ECO:0000259" key="3">
    <source>
        <dbReference type="Pfam" id="PF12146"/>
    </source>
</evidence>
<dbReference type="Gene3D" id="3.40.50.1820">
    <property type="entry name" value="alpha/beta hydrolase"/>
    <property type="match status" value="1"/>
</dbReference>
<feature type="active site" description="Charge relay system" evidence="1">
    <location>
        <position position="202"/>
    </location>
</feature>
<dbReference type="RefSeq" id="WP_070609830.1">
    <property type="nucleotide sequence ID" value="NZ_JASOOE010000017.1"/>
</dbReference>
<feature type="site" description="Important for substrate specificity" evidence="2">
    <location>
        <position position="151"/>
    </location>
</feature>